<name>A0A2J8JGN1_PANTR</name>
<dbReference type="SUPFAM" id="SSF52540">
    <property type="entry name" value="P-loop containing nucleoside triphosphate hydrolases"/>
    <property type="match status" value="1"/>
</dbReference>
<sequence length="279" mass="32652">MHQWVKEFHTWWPPFRVAILHETGSYTHKKEKLIRDVAHCHGILITSYSYIRLMQDDISRYDWHYVILDEGHKIRNPNAAVTLACKQFRTPHRIILSGSPMQNNLRELWSLFDFIFPGKLGTLPVFMEQFSVPITMGGYSNASPVQVKTAYKCACVLRDTINPYLLRRMKSDVKMSLSLPDKNEQVLFCRLTDEQHKVYQNFVDSKEVYRILNGEMQEVLQSFTSIHLHESPLNFFRSFQVRGSRSHYPGKGMQATLGIVNFLVVTLKRKKRNRFSPDL</sequence>
<dbReference type="Gene3D" id="1.20.120.850">
    <property type="entry name" value="SWI2/SNF2 ATPases, N-terminal domain"/>
    <property type="match status" value="1"/>
</dbReference>
<dbReference type="GO" id="GO:0005524">
    <property type="term" value="F:ATP binding"/>
    <property type="evidence" value="ECO:0007669"/>
    <property type="project" value="InterPro"/>
</dbReference>
<keyword evidence="2" id="KW-0347">Helicase</keyword>
<comment type="similarity">
    <text evidence="1">Belongs to the SNF2/RAD54 helicase family.</text>
</comment>
<keyword evidence="2" id="KW-0547">Nucleotide-binding</keyword>
<protein>
    <submittedName>
        <fullName evidence="4">ERCC6 isoform 3</fullName>
    </submittedName>
</protein>
<dbReference type="FunFam" id="3.40.50.10810:FF:000094">
    <property type="entry name" value="DNA excision repair protein ERCC-6"/>
    <property type="match status" value="1"/>
</dbReference>
<dbReference type="Gene3D" id="3.40.50.300">
    <property type="entry name" value="P-loop containing nucleotide triphosphate hydrolases"/>
    <property type="match status" value="1"/>
</dbReference>
<dbReference type="PANTHER" id="PTHR45629:SF7">
    <property type="entry name" value="DNA EXCISION REPAIR PROTEIN ERCC-6-RELATED"/>
    <property type="match status" value="1"/>
</dbReference>
<keyword evidence="2" id="KW-0067">ATP-binding</keyword>
<dbReference type="InterPro" id="IPR038718">
    <property type="entry name" value="SNF2-like_sf"/>
</dbReference>
<keyword evidence="2" id="KW-0378">Hydrolase</keyword>
<dbReference type="InterPro" id="IPR027417">
    <property type="entry name" value="P-loop_NTPase"/>
</dbReference>
<organism evidence="4 5">
    <name type="scientific">Pan troglodytes</name>
    <name type="common">Chimpanzee</name>
    <dbReference type="NCBI Taxonomy" id="9598"/>
    <lineage>
        <taxon>Eukaryota</taxon>
        <taxon>Metazoa</taxon>
        <taxon>Chordata</taxon>
        <taxon>Craniata</taxon>
        <taxon>Vertebrata</taxon>
        <taxon>Euteleostomi</taxon>
        <taxon>Mammalia</taxon>
        <taxon>Eutheria</taxon>
        <taxon>Euarchontoglires</taxon>
        <taxon>Primates</taxon>
        <taxon>Haplorrhini</taxon>
        <taxon>Catarrhini</taxon>
        <taxon>Hominidae</taxon>
        <taxon>Pan</taxon>
    </lineage>
</organism>
<dbReference type="EMBL" id="NBAG03000461">
    <property type="protein sequence ID" value="PNI21934.1"/>
    <property type="molecule type" value="Genomic_DNA"/>
</dbReference>
<evidence type="ECO:0000259" key="3">
    <source>
        <dbReference type="PROSITE" id="PS51192"/>
    </source>
</evidence>
<reference evidence="4 5" key="1">
    <citation type="submission" date="2017-12" db="EMBL/GenBank/DDBJ databases">
        <title>High-resolution comparative analysis of great ape genomes.</title>
        <authorList>
            <person name="Pollen A."/>
            <person name="Hastie A."/>
            <person name="Hormozdiari F."/>
            <person name="Dougherty M."/>
            <person name="Liu R."/>
            <person name="Chaisson M."/>
            <person name="Hoppe E."/>
            <person name="Hill C."/>
            <person name="Pang A."/>
            <person name="Hillier L."/>
            <person name="Baker C."/>
            <person name="Armstrong J."/>
            <person name="Shendure J."/>
            <person name="Paten B."/>
            <person name="Wilson R."/>
            <person name="Chao H."/>
            <person name="Schneider V."/>
            <person name="Ventura M."/>
            <person name="Kronenberg Z."/>
            <person name="Murali S."/>
            <person name="Gordon D."/>
            <person name="Cantsilieris S."/>
            <person name="Munson K."/>
            <person name="Nelson B."/>
            <person name="Raja A."/>
            <person name="Underwood J."/>
            <person name="Diekhans M."/>
            <person name="Fiddes I."/>
            <person name="Haussler D."/>
            <person name="Eichler E."/>
        </authorList>
    </citation>
    <scope>NUCLEOTIDE SEQUENCE [LARGE SCALE GENOMIC DNA]</scope>
    <source>
        <strain evidence="4">Yerkes chimp pedigree #C0471</strain>
    </source>
</reference>
<evidence type="ECO:0000256" key="2">
    <source>
        <dbReference type="ARBA" id="ARBA00022806"/>
    </source>
</evidence>
<dbReference type="InterPro" id="IPR014001">
    <property type="entry name" value="Helicase_ATP-bd"/>
</dbReference>
<dbReference type="GO" id="GO:0004386">
    <property type="term" value="F:helicase activity"/>
    <property type="evidence" value="ECO:0007669"/>
    <property type="project" value="UniProtKB-KW"/>
</dbReference>
<accession>A0A2J8JGN1</accession>
<dbReference type="InterPro" id="IPR000330">
    <property type="entry name" value="SNF2_N"/>
</dbReference>
<dbReference type="PROSITE" id="PS51192">
    <property type="entry name" value="HELICASE_ATP_BIND_1"/>
    <property type="match status" value="1"/>
</dbReference>
<dbReference type="InterPro" id="IPR050496">
    <property type="entry name" value="SNF2_RAD54_helicase_repair"/>
</dbReference>
<dbReference type="Pfam" id="PF00176">
    <property type="entry name" value="SNF2-rel_dom"/>
    <property type="match status" value="1"/>
</dbReference>
<evidence type="ECO:0000256" key="1">
    <source>
        <dbReference type="ARBA" id="ARBA00007025"/>
    </source>
</evidence>
<evidence type="ECO:0000313" key="5">
    <source>
        <dbReference type="Proteomes" id="UP000236370"/>
    </source>
</evidence>
<dbReference type="Proteomes" id="UP000236370">
    <property type="component" value="Unassembled WGS sequence"/>
</dbReference>
<dbReference type="PANTHER" id="PTHR45629">
    <property type="entry name" value="SNF2/RAD54 FAMILY MEMBER"/>
    <property type="match status" value="1"/>
</dbReference>
<comment type="caution">
    <text evidence="4">The sequence shown here is derived from an EMBL/GenBank/DDBJ whole genome shotgun (WGS) entry which is preliminary data.</text>
</comment>
<evidence type="ECO:0000313" key="4">
    <source>
        <dbReference type="EMBL" id="PNI21934.1"/>
    </source>
</evidence>
<dbReference type="Gene3D" id="3.40.50.10810">
    <property type="entry name" value="Tandem AAA-ATPase domain"/>
    <property type="match status" value="1"/>
</dbReference>
<gene>
    <name evidence="4" type="ORF">CK820_G0047826</name>
</gene>
<feature type="domain" description="Helicase ATP-binding" evidence="3">
    <location>
        <begin position="1"/>
        <end position="118"/>
    </location>
</feature>
<proteinExistence type="inferred from homology"/>
<dbReference type="AlphaFoldDB" id="A0A2J8JGN1"/>